<dbReference type="Gene3D" id="1.10.357.10">
    <property type="entry name" value="Tetracycline Repressor, domain 2"/>
    <property type="match status" value="1"/>
</dbReference>
<feature type="compositionally biased region" description="Basic and acidic residues" evidence="5">
    <location>
        <begin position="1"/>
        <end position="12"/>
    </location>
</feature>
<proteinExistence type="predicted"/>
<dbReference type="SUPFAM" id="SSF46689">
    <property type="entry name" value="Homeodomain-like"/>
    <property type="match status" value="1"/>
</dbReference>
<dbReference type="SUPFAM" id="SSF48498">
    <property type="entry name" value="Tetracyclin repressor-like, C-terminal domain"/>
    <property type="match status" value="1"/>
</dbReference>
<dbReference type="PANTHER" id="PTHR30055">
    <property type="entry name" value="HTH-TYPE TRANSCRIPTIONAL REGULATOR RUTR"/>
    <property type="match status" value="1"/>
</dbReference>
<evidence type="ECO:0000313" key="8">
    <source>
        <dbReference type="Proteomes" id="UP001597108"/>
    </source>
</evidence>
<feature type="domain" description="HTH tetR-type" evidence="6">
    <location>
        <begin position="28"/>
        <end position="88"/>
    </location>
</feature>
<sequence>MALTPKETDRNDQGNLRKRGRPVQMCRAERETLVLDCAIALLSEKGPEDVTMDDIAQRAGMSKRTLYSLYRSREELLGAGLARMSRALFRPLRPDERNASLEERLRILLTFNLKREPPDVVIEMLRAVIAEARNYPEMALGLSRMGPGQVVDLLCKELLQAAEAGEIGLALDEIPAAAELLVDMVVGNTLPCLLDPDRILRKPEDREARRDRAIEIFLNGVRPRRK</sequence>
<dbReference type="RefSeq" id="WP_386077225.1">
    <property type="nucleotide sequence ID" value="NZ_JBHTJT010000049.1"/>
</dbReference>
<name>A0ABW3IUX0_9RHOB</name>
<dbReference type="Proteomes" id="UP001597108">
    <property type="component" value="Unassembled WGS sequence"/>
</dbReference>
<evidence type="ECO:0000256" key="5">
    <source>
        <dbReference type="SAM" id="MobiDB-lite"/>
    </source>
</evidence>
<evidence type="ECO:0000256" key="3">
    <source>
        <dbReference type="ARBA" id="ARBA00023163"/>
    </source>
</evidence>
<dbReference type="Pfam" id="PF14246">
    <property type="entry name" value="TetR_C_7"/>
    <property type="match status" value="1"/>
</dbReference>
<keyword evidence="1" id="KW-0805">Transcription regulation</keyword>
<dbReference type="InterPro" id="IPR050109">
    <property type="entry name" value="HTH-type_TetR-like_transc_reg"/>
</dbReference>
<dbReference type="PANTHER" id="PTHR30055:SF234">
    <property type="entry name" value="HTH-TYPE TRANSCRIPTIONAL REGULATOR BETI"/>
    <property type="match status" value="1"/>
</dbReference>
<comment type="caution">
    <text evidence="7">The sequence shown here is derived from an EMBL/GenBank/DDBJ whole genome shotgun (WGS) entry which is preliminary data.</text>
</comment>
<reference evidence="8" key="1">
    <citation type="journal article" date="2019" name="Int. J. Syst. Evol. Microbiol.">
        <title>The Global Catalogue of Microorganisms (GCM) 10K type strain sequencing project: providing services to taxonomists for standard genome sequencing and annotation.</title>
        <authorList>
            <consortium name="The Broad Institute Genomics Platform"/>
            <consortium name="The Broad Institute Genome Sequencing Center for Infectious Disease"/>
            <person name="Wu L."/>
            <person name="Ma J."/>
        </authorList>
    </citation>
    <scope>NUCLEOTIDE SEQUENCE [LARGE SCALE GENOMIC DNA]</scope>
    <source>
        <strain evidence="8">CCUG 60524</strain>
    </source>
</reference>
<accession>A0ABW3IUX0</accession>
<dbReference type="InterPro" id="IPR009057">
    <property type="entry name" value="Homeodomain-like_sf"/>
</dbReference>
<evidence type="ECO:0000259" key="6">
    <source>
        <dbReference type="PROSITE" id="PS50977"/>
    </source>
</evidence>
<evidence type="ECO:0000313" key="7">
    <source>
        <dbReference type="EMBL" id="MFD0981915.1"/>
    </source>
</evidence>
<dbReference type="InterPro" id="IPR036271">
    <property type="entry name" value="Tet_transcr_reg_TetR-rel_C_sf"/>
</dbReference>
<evidence type="ECO:0000256" key="1">
    <source>
        <dbReference type="ARBA" id="ARBA00023015"/>
    </source>
</evidence>
<organism evidence="7 8">
    <name type="scientific">Tropicimonas aquimaris</name>
    <dbReference type="NCBI Taxonomy" id="914152"/>
    <lineage>
        <taxon>Bacteria</taxon>
        <taxon>Pseudomonadati</taxon>
        <taxon>Pseudomonadota</taxon>
        <taxon>Alphaproteobacteria</taxon>
        <taxon>Rhodobacterales</taxon>
        <taxon>Roseobacteraceae</taxon>
        <taxon>Tropicimonas</taxon>
    </lineage>
</organism>
<dbReference type="InterPro" id="IPR001647">
    <property type="entry name" value="HTH_TetR"/>
</dbReference>
<keyword evidence="3" id="KW-0804">Transcription</keyword>
<dbReference type="EMBL" id="JBHTJT010000049">
    <property type="protein sequence ID" value="MFD0981915.1"/>
    <property type="molecule type" value="Genomic_DNA"/>
</dbReference>
<evidence type="ECO:0000256" key="2">
    <source>
        <dbReference type="ARBA" id="ARBA00023125"/>
    </source>
</evidence>
<dbReference type="Pfam" id="PF00440">
    <property type="entry name" value="TetR_N"/>
    <property type="match status" value="1"/>
</dbReference>
<feature type="region of interest" description="Disordered" evidence="5">
    <location>
        <begin position="1"/>
        <end position="22"/>
    </location>
</feature>
<gene>
    <name evidence="7" type="ORF">ACFQ2S_19970</name>
</gene>
<dbReference type="PROSITE" id="PS50977">
    <property type="entry name" value="HTH_TETR_2"/>
    <property type="match status" value="1"/>
</dbReference>
<dbReference type="PRINTS" id="PR00455">
    <property type="entry name" value="HTHTETR"/>
</dbReference>
<feature type="DNA-binding region" description="H-T-H motif" evidence="4">
    <location>
        <begin position="51"/>
        <end position="70"/>
    </location>
</feature>
<dbReference type="InterPro" id="IPR039536">
    <property type="entry name" value="TetR_C_Proteobacteria"/>
</dbReference>
<evidence type="ECO:0000256" key="4">
    <source>
        <dbReference type="PROSITE-ProRule" id="PRU00335"/>
    </source>
</evidence>
<keyword evidence="8" id="KW-1185">Reference proteome</keyword>
<keyword evidence="2 4" id="KW-0238">DNA-binding</keyword>
<protein>
    <submittedName>
        <fullName evidence="7">TetR/AcrR family transcriptional regulator</fullName>
    </submittedName>
</protein>